<dbReference type="OrthoDB" id="3042264at2759"/>
<dbReference type="AlphaFoldDB" id="A0A0C9TK38"/>
<evidence type="ECO:0000313" key="1">
    <source>
        <dbReference type="EMBL" id="KIJ30098.1"/>
    </source>
</evidence>
<keyword evidence="2" id="KW-1185">Reference proteome</keyword>
<protein>
    <recommendedName>
        <fullName evidence="3">BTB domain-containing protein</fullName>
    </recommendedName>
</protein>
<evidence type="ECO:0008006" key="3">
    <source>
        <dbReference type="Google" id="ProtNLM"/>
    </source>
</evidence>
<evidence type="ECO:0000313" key="2">
    <source>
        <dbReference type="Proteomes" id="UP000054279"/>
    </source>
</evidence>
<dbReference type="HOGENOM" id="CLU_1918417_0_0_1"/>
<reference evidence="1 2" key="1">
    <citation type="submission" date="2014-06" db="EMBL/GenBank/DDBJ databases">
        <title>Evolutionary Origins and Diversification of the Mycorrhizal Mutualists.</title>
        <authorList>
            <consortium name="DOE Joint Genome Institute"/>
            <consortium name="Mycorrhizal Genomics Consortium"/>
            <person name="Kohler A."/>
            <person name="Kuo A."/>
            <person name="Nagy L.G."/>
            <person name="Floudas D."/>
            <person name="Copeland A."/>
            <person name="Barry K.W."/>
            <person name="Cichocki N."/>
            <person name="Veneault-Fourrey C."/>
            <person name="LaButti K."/>
            <person name="Lindquist E.A."/>
            <person name="Lipzen A."/>
            <person name="Lundell T."/>
            <person name="Morin E."/>
            <person name="Murat C."/>
            <person name="Riley R."/>
            <person name="Ohm R."/>
            <person name="Sun H."/>
            <person name="Tunlid A."/>
            <person name="Henrissat B."/>
            <person name="Grigoriev I.V."/>
            <person name="Hibbett D.S."/>
            <person name="Martin F."/>
        </authorList>
    </citation>
    <scope>NUCLEOTIDE SEQUENCE [LARGE SCALE GENOMIC DNA]</scope>
    <source>
        <strain evidence="1 2">SS14</strain>
    </source>
</reference>
<accession>A0A0C9TK38</accession>
<dbReference type="Proteomes" id="UP000054279">
    <property type="component" value="Unassembled WGS sequence"/>
</dbReference>
<dbReference type="EMBL" id="KN837269">
    <property type="protein sequence ID" value="KIJ30098.1"/>
    <property type="molecule type" value="Genomic_DNA"/>
</dbReference>
<gene>
    <name evidence="1" type="ORF">M422DRAFT_36724</name>
</gene>
<sequence length="132" mass="14664">MDALSFTAASAVRKYVGTLTNAVEMGERLSVGASGVRVVESGVMGIGKDMWGVFEAFVSMSTSFSSTTPELAKSPSLTPDAYLELADRRLPAHSVVLRSRCFFYKRFFDSDVWTRERWSDEGMIGVDIRYLE</sequence>
<name>A0A0C9TK38_SPHS4</name>
<organism evidence="1 2">
    <name type="scientific">Sphaerobolus stellatus (strain SS14)</name>
    <dbReference type="NCBI Taxonomy" id="990650"/>
    <lineage>
        <taxon>Eukaryota</taxon>
        <taxon>Fungi</taxon>
        <taxon>Dikarya</taxon>
        <taxon>Basidiomycota</taxon>
        <taxon>Agaricomycotina</taxon>
        <taxon>Agaricomycetes</taxon>
        <taxon>Phallomycetidae</taxon>
        <taxon>Geastrales</taxon>
        <taxon>Sphaerobolaceae</taxon>
        <taxon>Sphaerobolus</taxon>
    </lineage>
</organism>
<proteinExistence type="predicted"/>